<dbReference type="AlphaFoldDB" id="A0A449AZ38"/>
<feature type="transmembrane region" description="Helical" evidence="1">
    <location>
        <begin position="188"/>
        <end position="209"/>
    </location>
</feature>
<accession>A0A449AZ38</accession>
<evidence type="ECO:0000313" key="2">
    <source>
        <dbReference type="EMBL" id="VEU72761.1"/>
    </source>
</evidence>
<gene>
    <name evidence="2" type="ORF">NCTC10186_00231</name>
</gene>
<dbReference type="Proteomes" id="UP000289862">
    <property type="component" value="Chromosome"/>
</dbReference>
<dbReference type="RefSeq" id="WP_129724572.1">
    <property type="nucleotide sequence ID" value="NZ_LR215031.1"/>
</dbReference>
<proteinExistence type="predicted"/>
<feature type="transmembrane region" description="Helical" evidence="1">
    <location>
        <begin position="28"/>
        <end position="48"/>
    </location>
</feature>
<dbReference type="KEGG" id="mgal:NCTC10186_00231"/>
<organism evidence="2 3">
    <name type="scientific">Mycoplasmopsis gallopavonis</name>
    <dbReference type="NCBI Taxonomy" id="76629"/>
    <lineage>
        <taxon>Bacteria</taxon>
        <taxon>Bacillati</taxon>
        <taxon>Mycoplasmatota</taxon>
        <taxon>Mycoplasmoidales</taxon>
        <taxon>Metamycoplasmataceae</taxon>
        <taxon>Mycoplasmopsis</taxon>
    </lineage>
</organism>
<evidence type="ECO:0000256" key="1">
    <source>
        <dbReference type="SAM" id="Phobius"/>
    </source>
</evidence>
<feature type="transmembrane region" description="Helical" evidence="1">
    <location>
        <begin position="154"/>
        <end position="176"/>
    </location>
</feature>
<feature type="transmembrane region" description="Helical" evidence="1">
    <location>
        <begin position="60"/>
        <end position="85"/>
    </location>
</feature>
<keyword evidence="1" id="KW-0472">Membrane</keyword>
<keyword evidence="1" id="KW-1133">Transmembrane helix</keyword>
<keyword evidence="1" id="KW-0812">Transmembrane</keyword>
<dbReference type="EMBL" id="LR215031">
    <property type="protein sequence ID" value="VEU72761.1"/>
    <property type="molecule type" value="Genomic_DNA"/>
</dbReference>
<reference evidence="2 3" key="1">
    <citation type="submission" date="2019-01" db="EMBL/GenBank/DDBJ databases">
        <authorList>
            <consortium name="Pathogen Informatics"/>
        </authorList>
    </citation>
    <scope>NUCLEOTIDE SEQUENCE [LARGE SCALE GENOMIC DNA]</scope>
    <source>
        <strain evidence="2 3">NCTC10186</strain>
    </source>
</reference>
<feature type="transmembrane region" description="Helical" evidence="1">
    <location>
        <begin position="97"/>
        <end position="117"/>
    </location>
</feature>
<sequence>MLLKFTDNLNKNFLNILSYLRKMLGAQFSLLFLVVASICVPLALYFTIFDFQIGFVNQEYYLKIVLYSVIGFLCLITSILFLINCLMLRELITKIQVFNPVFIMNFRLLLIPIYGLWIFRKNLLVFASENLFTKLHFELIVLADKVRKQISYPFVLGITFWAIFLILLGIGLTFHFQGAVLTNLHKLLLKLSVIICSLIFFAVLVLTIFRAKCNSIHYKIFLSENYNVKASSKTIWNPYKVEKWYEYIINL</sequence>
<protein>
    <submittedName>
        <fullName evidence="2">Uncharacterized protein</fullName>
    </submittedName>
</protein>
<evidence type="ECO:0000313" key="3">
    <source>
        <dbReference type="Proteomes" id="UP000289862"/>
    </source>
</evidence>
<keyword evidence="3" id="KW-1185">Reference proteome</keyword>
<name>A0A449AZ38_9BACT</name>